<keyword evidence="3" id="KW-0540">Nuclease</keyword>
<dbReference type="GO" id="GO:0005524">
    <property type="term" value="F:ATP binding"/>
    <property type="evidence" value="ECO:0007669"/>
    <property type="project" value="InterPro"/>
</dbReference>
<feature type="coiled-coil region" evidence="1">
    <location>
        <begin position="710"/>
        <end position="737"/>
    </location>
</feature>
<evidence type="ECO:0000256" key="1">
    <source>
        <dbReference type="SAM" id="Coils"/>
    </source>
</evidence>
<dbReference type="Proteomes" id="UP000642553">
    <property type="component" value="Chromosome"/>
</dbReference>
<evidence type="ECO:0000313" key="3">
    <source>
        <dbReference type="EMBL" id="QHV63793.1"/>
    </source>
</evidence>
<dbReference type="SUPFAM" id="SSF52540">
    <property type="entry name" value="P-loop containing nucleoside triphosphate hydrolases"/>
    <property type="match status" value="1"/>
</dbReference>
<reference evidence="3" key="1">
    <citation type="submission" date="2018-05" db="EMBL/GenBank/DDBJ databases">
        <title>Complete genome sequnece of Akkermansia muciniphila EB-AMDK-40.</title>
        <authorList>
            <person name="Nam Y.-D."/>
            <person name="Chung W.-H."/>
            <person name="Park Y.S."/>
            <person name="Kang J."/>
        </authorList>
    </citation>
    <scope>NUCLEOTIDE SEQUENCE</scope>
    <source>
        <strain evidence="3">EB-AMDK-40</strain>
    </source>
</reference>
<dbReference type="InterPro" id="IPR018306">
    <property type="entry name" value="Phage_T5_Orf172_DNA-bd"/>
</dbReference>
<dbReference type="REBASE" id="375165">
    <property type="entry name" value="Amu40ORF10635P"/>
</dbReference>
<gene>
    <name evidence="3" type="ORF">DMI76_10635</name>
</gene>
<keyword evidence="3" id="KW-0255">Endonuclease</keyword>
<keyword evidence="3" id="KW-0378">Hydrolase</keyword>
<dbReference type="GeneID" id="84022966"/>
<name>A0AAE6W1U9_9BACT</name>
<accession>A0AAE6W1U9</accession>
<dbReference type="AlphaFoldDB" id="A0AAE6W1U9"/>
<dbReference type="GO" id="GO:0016787">
    <property type="term" value="F:hydrolase activity"/>
    <property type="evidence" value="ECO:0007669"/>
    <property type="project" value="InterPro"/>
</dbReference>
<dbReference type="Gene3D" id="3.40.50.300">
    <property type="entry name" value="P-loop containing nucleotide triphosphate hydrolases"/>
    <property type="match status" value="1"/>
</dbReference>
<dbReference type="SMART" id="SM00974">
    <property type="entry name" value="T5orf172"/>
    <property type="match status" value="1"/>
</dbReference>
<evidence type="ECO:0000313" key="4">
    <source>
        <dbReference type="Proteomes" id="UP000642553"/>
    </source>
</evidence>
<dbReference type="RefSeq" id="WP_102728767.1">
    <property type="nucleotide sequence ID" value="NZ_CP029701.1"/>
</dbReference>
<dbReference type="InterPro" id="IPR027417">
    <property type="entry name" value="P-loop_NTPase"/>
</dbReference>
<organism evidence="3 4">
    <name type="scientific">Akkermansia massiliensis</name>
    <dbReference type="NCBI Taxonomy" id="2927224"/>
    <lineage>
        <taxon>Bacteria</taxon>
        <taxon>Pseudomonadati</taxon>
        <taxon>Verrucomicrobiota</taxon>
        <taxon>Verrucomicrobiia</taxon>
        <taxon>Verrucomicrobiales</taxon>
        <taxon>Akkermansiaceae</taxon>
        <taxon>Akkermansia</taxon>
    </lineage>
</organism>
<keyword evidence="1" id="KW-0175">Coiled coil</keyword>
<dbReference type="Pfam" id="PF04851">
    <property type="entry name" value="ResIII"/>
    <property type="match status" value="1"/>
</dbReference>
<dbReference type="EMBL" id="CP029701">
    <property type="protein sequence ID" value="QHV63793.1"/>
    <property type="molecule type" value="Genomic_DNA"/>
</dbReference>
<dbReference type="GO" id="GO:0004519">
    <property type="term" value="F:endonuclease activity"/>
    <property type="evidence" value="ECO:0007669"/>
    <property type="project" value="UniProtKB-KW"/>
</dbReference>
<dbReference type="GO" id="GO:0003677">
    <property type="term" value="F:DNA binding"/>
    <property type="evidence" value="ECO:0007669"/>
    <property type="project" value="InterPro"/>
</dbReference>
<sequence>MENSDRFFKQRTNARPMIYAYEDASYPGCLKVGYTAVDVEKRVAQQYPTLRPEGKKPYRVIFAEPALYEDGSSFTDHAVHRMLEKKGVEGVGGEWFRCTEKEIRAAWLAVRTRTANMENRTRDFTMRPEQAEAVERTLNYFKAERADGRTPRFLWNAKMRFGKTFAAYQLARRLNARRALILTFKPAVQTAWKEDLETHLDFEGWQFICREQGPDAQPIDEQYRQADAGQPIVCFGSFQDFLGVNKETGGIKPQHEWVREINWDLVIFDEYHFGAWKENAKALFLMEDEEEEYNTAPPETNTGNVCDEQDLPITADHYLYLSGTPFRALNSGEFIEEQIYSWTYSDEQRAKAAWQGENNPYAALPRMVLLTYRVPEDIRQIALGGEFNEFDLNVFFQAEGKGNKARFIHEEYVQKWLDLIRGSHHAAATDELKLGGKKPPMPYSDTRLMSLLNHTLWFLPDVASCHAMNNLLQQRQNTFYHDYQVIVCAGPEAGTGANALPPVLKAMGGNPLESKTITLSCGKLTTGVTVKPWAGIFMLRNLSSPETYFQAAFRVQSPWTVDSDQPGKKEIVKPNCYVFDFALDRALKQIADYSCRLNANPGNPETKVKEFISFLPVLAYDGSAMKQVEAAEILDMAMAGTSATLLARRWESALLVNVDNVTLQRLLASREAMDALMSIEGFRNLNSDLETIINKSDAVKGMRKGKDDLTPKEKKDLSQEEKEIKSLRRQIQQKLIKFAARIPIFMYLSDFREYCLKDVITQLEPHLFRKVTGLTEKDFELLVSLNVFNEALMNDAVYKFKRYEDASLVYTGINRHAEENVGLYATVLSREDYEMMAGAQQDSMAGAVEEKALPSPTADDRIACRPEEEEEEPPPAPNVRIRKGTFLTHREYGTGIVVKLDESSGRMTVKFGEEKKLFPYPRSLEQGKLIPAEKAIPEKEGN</sequence>
<dbReference type="Pfam" id="PF13455">
    <property type="entry name" value="MUG113"/>
    <property type="match status" value="1"/>
</dbReference>
<evidence type="ECO:0000259" key="2">
    <source>
        <dbReference type="SMART" id="SM00974"/>
    </source>
</evidence>
<feature type="domain" description="Bacteriophage T5 Orf172 DNA-binding" evidence="2">
    <location>
        <begin position="24"/>
        <end position="110"/>
    </location>
</feature>
<proteinExistence type="predicted"/>
<protein>
    <submittedName>
        <fullName evidence="3">Restriction endonuclease</fullName>
    </submittedName>
</protein>
<dbReference type="InterPro" id="IPR006935">
    <property type="entry name" value="Helicase/UvrB_N"/>
</dbReference>